<protein>
    <submittedName>
        <fullName evidence="3">Migration and invasion enhancer 1-like protein</fullName>
    </submittedName>
</protein>
<keyword evidence="4" id="KW-1185">Reference proteome</keyword>
<dbReference type="Gene3D" id="3.40.30.10">
    <property type="entry name" value="Glutaredoxin"/>
    <property type="match status" value="1"/>
</dbReference>
<dbReference type="InterPro" id="IPR036249">
    <property type="entry name" value="Thioredoxin-like_sf"/>
</dbReference>
<keyword evidence="1" id="KW-0676">Redox-active center</keyword>
<dbReference type="AlphaFoldDB" id="A0AAD3RHZ6"/>
<evidence type="ECO:0000313" key="4">
    <source>
        <dbReference type="Proteomes" id="UP001279410"/>
    </source>
</evidence>
<dbReference type="SUPFAM" id="SSF52833">
    <property type="entry name" value="Thioredoxin-like"/>
    <property type="match status" value="1"/>
</dbReference>
<accession>A0AAD3RHZ6</accession>
<gene>
    <name evidence="3" type="ORF">AKAME5_002113000</name>
</gene>
<reference evidence="3" key="1">
    <citation type="submission" date="2022-08" db="EMBL/GenBank/DDBJ databases">
        <title>Genome sequencing of akame (Lates japonicus).</title>
        <authorList>
            <person name="Hashiguchi Y."/>
            <person name="Takahashi H."/>
        </authorList>
    </citation>
    <scope>NUCLEOTIDE SEQUENCE</scope>
    <source>
        <strain evidence="3">Kochi</strain>
    </source>
</reference>
<dbReference type="InterPro" id="IPR011893">
    <property type="entry name" value="Selenoprotein_Rdx-typ"/>
</dbReference>
<dbReference type="Proteomes" id="UP001279410">
    <property type="component" value="Unassembled WGS sequence"/>
</dbReference>
<feature type="region of interest" description="Disordered" evidence="2">
    <location>
        <begin position="39"/>
        <end position="78"/>
    </location>
</feature>
<evidence type="ECO:0000256" key="1">
    <source>
        <dbReference type="ARBA" id="ARBA00023284"/>
    </source>
</evidence>
<proteinExistence type="predicted"/>
<name>A0AAD3RHZ6_LATJO</name>
<dbReference type="Pfam" id="PF10262">
    <property type="entry name" value="Rdx"/>
    <property type="match status" value="1"/>
</dbReference>
<evidence type="ECO:0000256" key="2">
    <source>
        <dbReference type="SAM" id="MobiDB-lite"/>
    </source>
</evidence>
<comment type="caution">
    <text evidence="3">The sequence shown here is derived from an EMBL/GenBank/DDBJ whole genome shotgun (WGS) entry which is preliminary data.</text>
</comment>
<evidence type="ECO:0000313" key="3">
    <source>
        <dbReference type="EMBL" id="GLD69813.1"/>
    </source>
</evidence>
<organism evidence="3 4">
    <name type="scientific">Lates japonicus</name>
    <name type="common">Japanese lates</name>
    <dbReference type="NCBI Taxonomy" id="270547"/>
    <lineage>
        <taxon>Eukaryota</taxon>
        <taxon>Metazoa</taxon>
        <taxon>Chordata</taxon>
        <taxon>Craniata</taxon>
        <taxon>Vertebrata</taxon>
        <taxon>Euteleostomi</taxon>
        <taxon>Actinopterygii</taxon>
        <taxon>Neopterygii</taxon>
        <taxon>Teleostei</taxon>
        <taxon>Neoteleostei</taxon>
        <taxon>Acanthomorphata</taxon>
        <taxon>Carangaria</taxon>
        <taxon>Carangaria incertae sedis</taxon>
        <taxon>Centropomidae</taxon>
        <taxon>Lates</taxon>
    </lineage>
</organism>
<sequence length="78" mass="8369">MSVELARNLGQVPGVQVKGVRGRPNSFEVSVNGTLIHSKLNTGSFPDPGQVTKKVKEMAKGEKSGATSKPSRSKWSHH</sequence>
<feature type="compositionally biased region" description="Basic and acidic residues" evidence="2">
    <location>
        <begin position="54"/>
        <end position="63"/>
    </location>
</feature>
<dbReference type="EMBL" id="BRZM01000278">
    <property type="protein sequence ID" value="GLD69813.1"/>
    <property type="molecule type" value="Genomic_DNA"/>
</dbReference>
<dbReference type="NCBIfam" id="TIGR02174">
    <property type="entry name" value="CXXU_selWTH"/>
    <property type="match status" value="1"/>
</dbReference>